<organism evidence="6 7">
    <name type="scientific">Vibrio albus</name>
    <dbReference type="NCBI Taxonomy" id="2200953"/>
    <lineage>
        <taxon>Bacteria</taxon>
        <taxon>Pseudomonadati</taxon>
        <taxon>Pseudomonadota</taxon>
        <taxon>Gammaproteobacteria</taxon>
        <taxon>Vibrionales</taxon>
        <taxon>Vibrionaceae</taxon>
        <taxon>Vibrio</taxon>
    </lineage>
</organism>
<comment type="similarity">
    <text evidence="1">Belongs to the 'phage' integrase family.</text>
</comment>
<gene>
    <name evidence="6" type="ORF">DI392_08715</name>
</gene>
<proteinExistence type="inferred from homology"/>
<dbReference type="GO" id="GO:0003677">
    <property type="term" value="F:DNA binding"/>
    <property type="evidence" value="ECO:0007669"/>
    <property type="project" value="UniProtKB-KW"/>
</dbReference>
<dbReference type="InterPro" id="IPR002104">
    <property type="entry name" value="Integrase_catalytic"/>
</dbReference>
<dbReference type="InterPro" id="IPR013762">
    <property type="entry name" value="Integrase-like_cat_sf"/>
</dbReference>
<evidence type="ECO:0000313" key="6">
    <source>
        <dbReference type="EMBL" id="PWI33540.1"/>
    </source>
</evidence>
<accession>A0A2U3B9R7</accession>
<dbReference type="PANTHER" id="PTHR30629:SF2">
    <property type="entry name" value="PROPHAGE INTEGRASE INTS-RELATED"/>
    <property type="match status" value="1"/>
</dbReference>
<keyword evidence="7" id="KW-1185">Reference proteome</keyword>
<protein>
    <recommendedName>
        <fullName evidence="5">Tyr recombinase domain-containing protein</fullName>
    </recommendedName>
</protein>
<evidence type="ECO:0000256" key="2">
    <source>
        <dbReference type="ARBA" id="ARBA00022908"/>
    </source>
</evidence>
<evidence type="ECO:0000259" key="5">
    <source>
        <dbReference type="PROSITE" id="PS51898"/>
    </source>
</evidence>
<sequence length="453" mass="52765">MKNSLRFTVKELTALEPKEKRIRYHDTGVDGLILEVYPSGTKSFRVYKRAKGAKSPSQVTLGTFPSLTIDQARTKAREAINELAMGINPNERAKAEQNEYVSLQTVFDDYVRSKSLRDTTVKGYQQALKCYFTNYLNKPLINLTEEAVKKLHTDISDGRIEGMRDGSQAQADLCMRILRALFNFAKYEYRGFNNQMIFAENPVKILSHQRSWHNVERRRTYIRTRQLKEFFDVLHSKRERYLIEKNDFAATVCDMVEMASLTGLRRNELLTLEWKFVDLTAKTFYVSKTKNGVPLELPISSYLHRLLHHRIDQKDDRGFVFNVDNVQGRIVDPRKVLDSINDELSFRFTLHDLRRTYTTVAESLSLGTYTIKRLLNHKSRRDDVTEGYTILTPEELRIPAQRIEDYILETAEVLVKLDEKPEKQPSDNSLDMFIGGLKMEEKKKLMKMLMDSF</sequence>
<keyword evidence="4" id="KW-0233">DNA recombination</keyword>
<keyword evidence="2" id="KW-0229">DNA integration</keyword>
<evidence type="ECO:0000256" key="3">
    <source>
        <dbReference type="ARBA" id="ARBA00023125"/>
    </source>
</evidence>
<dbReference type="SUPFAM" id="SSF56349">
    <property type="entry name" value="DNA breaking-rejoining enzymes"/>
    <property type="match status" value="1"/>
</dbReference>
<dbReference type="InterPro" id="IPR038488">
    <property type="entry name" value="Integrase_DNA-bd_sf"/>
</dbReference>
<dbReference type="Pfam" id="PF00589">
    <property type="entry name" value="Phage_integrase"/>
    <property type="match status" value="1"/>
</dbReference>
<dbReference type="Gene3D" id="1.10.150.130">
    <property type="match status" value="1"/>
</dbReference>
<dbReference type="PROSITE" id="PS51898">
    <property type="entry name" value="TYR_RECOMBINASE"/>
    <property type="match status" value="1"/>
</dbReference>
<feature type="domain" description="Tyr recombinase" evidence="5">
    <location>
        <begin position="217"/>
        <end position="401"/>
    </location>
</feature>
<dbReference type="RefSeq" id="WP_109319531.1">
    <property type="nucleotide sequence ID" value="NZ_QFWT01000004.1"/>
</dbReference>
<dbReference type="GO" id="GO:0006310">
    <property type="term" value="P:DNA recombination"/>
    <property type="evidence" value="ECO:0007669"/>
    <property type="project" value="UniProtKB-KW"/>
</dbReference>
<reference evidence="6 7" key="1">
    <citation type="submission" date="2018-05" db="EMBL/GenBank/DDBJ databases">
        <title>Vibrio limimaris sp. nov., isolated from marine sediment.</title>
        <authorList>
            <person name="Li C.-M."/>
        </authorList>
    </citation>
    <scope>NUCLEOTIDE SEQUENCE [LARGE SCALE GENOMIC DNA]</scope>
    <source>
        <strain evidence="6 7">E4404</strain>
    </source>
</reference>
<evidence type="ECO:0000256" key="4">
    <source>
        <dbReference type="ARBA" id="ARBA00023172"/>
    </source>
</evidence>
<dbReference type="InterPro" id="IPR010998">
    <property type="entry name" value="Integrase_recombinase_N"/>
</dbReference>
<dbReference type="EMBL" id="QFWT01000004">
    <property type="protein sequence ID" value="PWI33540.1"/>
    <property type="molecule type" value="Genomic_DNA"/>
</dbReference>
<name>A0A2U3B9R7_9VIBR</name>
<dbReference type="Gene3D" id="3.30.160.390">
    <property type="entry name" value="Integrase, DNA-binding domain"/>
    <property type="match status" value="1"/>
</dbReference>
<dbReference type="InterPro" id="IPR050808">
    <property type="entry name" value="Phage_Integrase"/>
</dbReference>
<dbReference type="AlphaFoldDB" id="A0A2U3B9R7"/>
<comment type="caution">
    <text evidence="6">The sequence shown here is derived from an EMBL/GenBank/DDBJ whole genome shotgun (WGS) entry which is preliminary data.</text>
</comment>
<evidence type="ECO:0000313" key="7">
    <source>
        <dbReference type="Proteomes" id="UP000245362"/>
    </source>
</evidence>
<dbReference type="InterPro" id="IPR011010">
    <property type="entry name" value="DNA_brk_join_enz"/>
</dbReference>
<dbReference type="Gene3D" id="1.10.443.10">
    <property type="entry name" value="Intergrase catalytic core"/>
    <property type="match status" value="1"/>
</dbReference>
<keyword evidence="3" id="KW-0238">DNA-binding</keyword>
<dbReference type="OrthoDB" id="9795573at2"/>
<dbReference type="PANTHER" id="PTHR30629">
    <property type="entry name" value="PROPHAGE INTEGRASE"/>
    <property type="match status" value="1"/>
</dbReference>
<dbReference type="Proteomes" id="UP000245362">
    <property type="component" value="Unassembled WGS sequence"/>
</dbReference>
<dbReference type="Pfam" id="PF13356">
    <property type="entry name" value="Arm-DNA-bind_3"/>
    <property type="match status" value="1"/>
</dbReference>
<dbReference type="InterPro" id="IPR025166">
    <property type="entry name" value="Integrase_DNA_bind_dom"/>
</dbReference>
<evidence type="ECO:0000256" key="1">
    <source>
        <dbReference type="ARBA" id="ARBA00008857"/>
    </source>
</evidence>
<dbReference type="GO" id="GO:0015074">
    <property type="term" value="P:DNA integration"/>
    <property type="evidence" value="ECO:0007669"/>
    <property type="project" value="UniProtKB-KW"/>
</dbReference>